<reference evidence="7 8" key="1">
    <citation type="submission" date="2020-08" db="EMBL/GenBank/DDBJ databases">
        <title>Genomic Encyclopedia of Type Strains, Phase IV (KMG-IV): sequencing the most valuable type-strain genomes for metagenomic binning, comparative biology and taxonomic classification.</title>
        <authorList>
            <person name="Goeker M."/>
        </authorList>
    </citation>
    <scope>NUCLEOTIDE SEQUENCE [LARGE SCALE GENOMIC DNA]</scope>
    <source>
        <strain evidence="7 8">DSM 11590</strain>
    </source>
</reference>
<evidence type="ECO:0000256" key="5">
    <source>
        <dbReference type="ARBA" id="ARBA00037974"/>
    </source>
</evidence>
<dbReference type="Gene3D" id="3.40.640.10">
    <property type="entry name" value="Type I PLP-dependent aspartate aminotransferase-like (Major domain)"/>
    <property type="match status" value="1"/>
</dbReference>
<dbReference type="CDD" id="cd00609">
    <property type="entry name" value="AAT_like"/>
    <property type="match status" value="1"/>
</dbReference>
<keyword evidence="4 7" id="KW-0456">Lyase</keyword>
<dbReference type="SUPFAM" id="SSF53383">
    <property type="entry name" value="PLP-dependent transferases"/>
    <property type="match status" value="1"/>
</dbReference>
<dbReference type="InterPro" id="IPR015424">
    <property type="entry name" value="PyrdxlP-dep_Trfase"/>
</dbReference>
<evidence type="ECO:0000259" key="6">
    <source>
        <dbReference type="Pfam" id="PF00155"/>
    </source>
</evidence>
<dbReference type="Gene3D" id="3.90.1150.10">
    <property type="entry name" value="Aspartate Aminotransferase, domain 1"/>
    <property type="match status" value="1"/>
</dbReference>
<dbReference type="InterPro" id="IPR004839">
    <property type="entry name" value="Aminotransferase_I/II_large"/>
</dbReference>
<evidence type="ECO:0000256" key="2">
    <source>
        <dbReference type="ARBA" id="ARBA00012224"/>
    </source>
</evidence>
<proteinExistence type="inferred from homology"/>
<dbReference type="NCBIfam" id="TIGR04350">
    <property type="entry name" value="C_S_lyase_PatB"/>
    <property type="match status" value="1"/>
</dbReference>
<keyword evidence="3" id="KW-0663">Pyridoxal phosphate</keyword>
<feature type="domain" description="Aminotransferase class I/classII large" evidence="6">
    <location>
        <begin position="51"/>
        <end position="390"/>
    </location>
</feature>
<dbReference type="InterPro" id="IPR051798">
    <property type="entry name" value="Class-II_PLP-Dep_Aminotrans"/>
</dbReference>
<dbReference type="PANTHER" id="PTHR43525">
    <property type="entry name" value="PROTEIN MALY"/>
    <property type="match status" value="1"/>
</dbReference>
<dbReference type="InterPro" id="IPR015421">
    <property type="entry name" value="PyrdxlP-dep_Trfase_major"/>
</dbReference>
<dbReference type="Pfam" id="PF00155">
    <property type="entry name" value="Aminotran_1_2"/>
    <property type="match status" value="1"/>
</dbReference>
<dbReference type="EC" id="4.4.1.13" evidence="2"/>
<dbReference type="InterPro" id="IPR027619">
    <property type="entry name" value="C-S_lyase_PatB-like"/>
</dbReference>
<evidence type="ECO:0000313" key="8">
    <source>
        <dbReference type="Proteomes" id="UP000544872"/>
    </source>
</evidence>
<sequence length="397" mass="43288">MTATFDFETVVDRRNTNAMKWTVPAGLLPADVSADDILPMWVADMDFRVAPAIISALQAQVDHGVFGYANGADPAYVAAVTGWQARRFGWQVPADWVMPVASVVAALKMVIQTVTRPGDSVLIQTPVYHHFHADPLSNGRSLAYAPLTLDGDRYRFDPVAFEQAIRPDTRLFILSHPHNPTGNVWSESDLRAMGEICLRHGVFVIADEIHADFVLADGMKHIPFASLDPRFAANSVTCTSASKTFNLAGLQCGTVFVSDPVLRRELKRTLERNTTTSPNQMGMVATAAAYTGGEGWADAMLATVRDNQAFFAEAVNSRCGGLRALPMDSLYLAWMDCRGTGLSVTDLDAALFRAGLWLDRGPKFGSDAHGFVRVNLGCPRSVVEEAVRRLEKAFPKG</sequence>
<dbReference type="GO" id="GO:0047804">
    <property type="term" value="F:cysteine-S-conjugate beta-lyase activity"/>
    <property type="evidence" value="ECO:0007669"/>
    <property type="project" value="UniProtKB-EC"/>
</dbReference>
<protein>
    <recommendedName>
        <fullName evidence="2">cysteine-S-conjugate beta-lyase</fullName>
        <ecNumber evidence="2">4.4.1.13</ecNumber>
    </recommendedName>
</protein>
<evidence type="ECO:0000256" key="4">
    <source>
        <dbReference type="ARBA" id="ARBA00023239"/>
    </source>
</evidence>
<dbReference type="RefSeq" id="WP_184263896.1">
    <property type="nucleotide sequence ID" value="NZ_JACIIX010000009.1"/>
</dbReference>
<evidence type="ECO:0000256" key="1">
    <source>
        <dbReference type="ARBA" id="ARBA00001933"/>
    </source>
</evidence>
<gene>
    <name evidence="7" type="ORF">FHS48_002513</name>
</gene>
<dbReference type="PANTHER" id="PTHR43525:SF1">
    <property type="entry name" value="PROTEIN MALY"/>
    <property type="match status" value="1"/>
</dbReference>
<comment type="caution">
    <text evidence="7">The sequence shown here is derived from an EMBL/GenBank/DDBJ whole genome shotgun (WGS) entry which is preliminary data.</text>
</comment>
<dbReference type="InterPro" id="IPR015422">
    <property type="entry name" value="PyrdxlP-dep_Trfase_small"/>
</dbReference>
<dbReference type="Proteomes" id="UP000544872">
    <property type="component" value="Unassembled WGS sequence"/>
</dbReference>
<name>A0A7W9ZHC4_NOVIT</name>
<dbReference type="EMBL" id="JACIIX010000009">
    <property type="protein sequence ID" value="MBB6211078.1"/>
    <property type="molecule type" value="Genomic_DNA"/>
</dbReference>
<comment type="similarity">
    <text evidence="5">Belongs to the class-II pyridoxal-phosphate-dependent aminotransferase family. MalY/PatB cystathionine beta-lyase subfamily.</text>
</comment>
<accession>A0A7W9ZHC4</accession>
<dbReference type="GO" id="GO:0030170">
    <property type="term" value="F:pyridoxal phosphate binding"/>
    <property type="evidence" value="ECO:0007669"/>
    <property type="project" value="InterPro"/>
</dbReference>
<keyword evidence="8" id="KW-1185">Reference proteome</keyword>
<evidence type="ECO:0000256" key="3">
    <source>
        <dbReference type="ARBA" id="ARBA00022898"/>
    </source>
</evidence>
<evidence type="ECO:0000313" key="7">
    <source>
        <dbReference type="EMBL" id="MBB6211078.1"/>
    </source>
</evidence>
<comment type="cofactor">
    <cofactor evidence="1">
        <name>pyridoxal 5'-phosphate</name>
        <dbReference type="ChEBI" id="CHEBI:597326"/>
    </cofactor>
</comment>
<organism evidence="7 8">
    <name type="scientific">Novispirillum itersonii</name>
    <name type="common">Aquaspirillum itersonii</name>
    <dbReference type="NCBI Taxonomy" id="189"/>
    <lineage>
        <taxon>Bacteria</taxon>
        <taxon>Pseudomonadati</taxon>
        <taxon>Pseudomonadota</taxon>
        <taxon>Alphaproteobacteria</taxon>
        <taxon>Rhodospirillales</taxon>
        <taxon>Novispirillaceae</taxon>
        <taxon>Novispirillum</taxon>
    </lineage>
</organism>
<dbReference type="AlphaFoldDB" id="A0A7W9ZHC4"/>